<evidence type="ECO:0000256" key="1">
    <source>
        <dbReference type="ARBA" id="ARBA00023157"/>
    </source>
</evidence>
<comment type="caution">
    <text evidence="2">Lacks conserved residue(s) required for the propagation of feature annotation.</text>
</comment>
<evidence type="ECO:0000259" key="3">
    <source>
        <dbReference type="PROSITE" id="PS50060"/>
    </source>
</evidence>
<reference evidence="4" key="2">
    <citation type="submission" date="2020-11" db="EMBL/GenBank/DDBJ databases">
        <authorList>
            <person name="McCartney M.A."/>
            <person name="Auch B."/>
            <person name="Kono T."/>
            <person name="Mallez S."/>
            <person name="Becker A."/>
            <person name="Gohl D.M."/>
            <person name="Silverstein K.A.T."/>
            <person name="Koren S."/>
            <person name="Bechman K.B."/>
            <person name="Herman A."/>
            <person name="Abrahante J.E."/>
            <person name="Garbe J."/>
        </authorList>
    </citation>
    <scope>NUCLEOTIDE SEQUENCE</scope>
    <source>
        <strain evidence="4">Duluth1</strain>
        <tissue evidence="4">Whole animal</tissue>
    </source>
</reference>
<feature type="domain" description="MAM" evidence="3">
    <location>
        <begin position="493"/>
        <end position="611"/>
    </location>
</feature>
<dbReference type="SMART" id="SM00137">
    <property type="entry name" value="MAM"/>
    <property type="match status" value="3"/>
</dbReference>
<feature type="disulfide bond" evidence="2">
    <location>
        <begin position="267"/>
        <end position="282"/>
    </location>
</feature>
<feature type="disulfide bond" evidence="2">
    <location>
        <begin position="449"/>
        <end position="461"/>
    </location>
</feature>
<dbReference type="GO" id="GO:0016020">
    <property type="term" value="C:membrane"/>
    <property type="evidence" value="ECO:0007669"/>
    <property type="project" value="InterPro"/>
</dbReference>
<dbReference type="SUPFAM" id="SSF49899">
    <property type="entry name" value="Concanavalin A-like lectins/glucanases"/>
    <property type="match status" value="4"/>
</dbReference>
<accession>A0A9D4N275</accession>
<dbReference type="SMART" id="SM00192">
    <property type="entry name" value="LDLa"/>
    <property type="match status" value="2"/>
</dbReference>
<dbReference type="Gene3D" id="2.60.120.200">
    <property type="match status" value="4"/>
</dbReference>
<dbReference type="CDD" id="cd00112">
    <property type="entry name" value="LDLa"/>
    <property type="match status" value="2"/>
</dbReference>
<dbReference type="Gene3D" id="4.10.400.10">
    <property type="entry name" value="Low-density Lipoprotein Receptor"/>
    <property type="match status" value="1"/>
</dbReference>
<dbReference type="InterPro" id="IPR002172">
    <property type="entry name" value="LDrepeatLR_classA_rpt"/>
</dbReference>
<gene>
    <name evidence="4" type="ORF">DPMN_011739</name>
</gene>
<feature type="disulfide bond" evidence="2">
    <location>
        <begin position="456"/>
        <end position="474"/>
    </location>
</feature>
<proteinExistence type="predicted"/>
<dbReference type="CDD" id="cd06263">
    <property type="entry name" value="MAM"/>
    <property type="match status" value="4"/>
</dbReference>
<dbReference type="InterPro" id="IPR051560">
    <property type="entry name" value="MAM_domain-containing"/>
</dbReference>
<dbReference type="AlphaFoldDB" id="A0A9D4N275"/>
<dbReference type="InterPro" id="IPR036055">
    <property type="entry name" value="LDL_receptor-like_sf"/>
</dbReference>
<protein>
    <recommendedName>
        <fullName evidence="3">MAM domain-containing protein</fullName>
    </recommendedName>
</protein>
<dbReference type="SUPFAM" id="SSF57424">
    <property type="entry name" value="LDL receptor-like module"/>
    <property type="match status" value="1"/>
</dbReference>
<organism evidence="4 5">
    <name type="scientific">Dreissena polymorpha</name>
    <name type="common">Zebra mussel</name>
    <name type="synonym">Mytilus polymorpha</name>
    <dbReference type="NCBI Taxonomy" id="45954"/>
    <lineage>
        <taxon>Eukaryota</taxon>
        <taxon>Metazoa</taxon>
        <taxon>Spiralia</taxon>
        <taxon>Lophotrochozoa</taxon>
        <taxon>Mollusca</taxon>
        <taxon>Bivalvia</taxon>
        <taxon>Autobranchia</taxon>
        <taxon>Heteroconchia</taxon>
        <taxon>Euheterodonta</taxon>
        <taxon>Imparidentia</taxon>
        <taxon>Neoheterodontei</taxon>
        <taxon>Myida</taxon>
        <taxon>Dreissenoidea</taxon>
        <taxon>Dreissenidae</taxon>
        <taxon>Dreissena</taxon>
    </lineage>
</organism>
<dbReference type="PROSITE" id="PS50060">
    <property type="entry name" value="MAM_2"/>
    <property type="match status" value="4"/>
</dbReference>
<keyword evidence="5" id="KW-1185">Reference proteome</keyword>
<dbReference type="PANTHER" id="PTHR23282:SF142">
    <property type="entry name" value="MAM DOMAIN-CONTAINING PROTEIN"/>
    <property type="match status" value="1"/>
</dbReference>
<feature type="domain" description="MAM" evidence="3">
    <location>
        <begin position="284"/>
        <end position="442"/>
    </location>
</feature>
<feature type="domain" description="MAM" evidence="3">
    <location>
        <begin position="1"/>
        <end position="77"/>
    </location>
</feature>
<keyword evidence="1 2" id="KW-1015">Disulfide bond</keyword>
<dbReference type="Pfam" id="PF00057">
    <property type="entry name" value="Ldl_recept_a"/>
    <property type="match status" value="1"/>
</dbReference>
<dbReference type="Pfam" id="PF00629">
    <property type="entry name" value="MAM"/>
    <property type="match status" value="4"/>
</dbReference>
<dbReference type="PROSITE" id="PS50068">
    <property type="entry name" value="LDLRA_2"/>
    <property type="match status" value="2"/>
</dbReference>
<feature type="domain" description="MAM" evidence="3">
    <location>
        <begin position="79"/>
        <end position="243"/>
    </location>
</feature>
<evidence type="ECO:0000313" key="4">
    <source>
        <dbReference type="EMBL" id="KAH3887720.1"/>
    </source>
</evidence>
<comment type="caution">
    <text evidence="4">The sequence shown here is derived from an EMBL/GenBank/DDBJ whole genome shotgun (WGS) entry which is preliminary data.</text>
</comment>
<sequence length="611" mass="67664">MNGITIGTLNIYKKTGATRGSPLWTMSGNQGLQWQKAQVSVSSSVGFQVTFEGIIGPGYKSDIALDDIDISLGACPTAGSCNFEKDLCDWTNANAGDDFDWERIQGATASNNTGPQTDHTLNSAYGTYLYIEASDPRQQGDKAWLVSSAYPNGTDQCISWWYNMNGGGMGTLNVNVWPYNTGMSQTTIWLKSGDQGPMWNQGQVQILDPGAAYRIVFEAIRGPNYNSDLAIDDIILLPGNCMGHAIPQLNPCVYQCDGHCVRSDQICNLINDCSDIRDENTCGYNCNFETGTCNWSNTNGTSFVFKQGPSPVPNSNLGPLFDHTTLSPNGHYMYLDADKGSLYSSAIYVSPLLMQASPSCEMVFYYHMTGTYIGQLEVTLKQDYLQSRVFFLLGDQQNVWKKAVVYIGRMSNPFNVVINARRTFSTNGDIAIDDIFFQNCGYPAPQSSCAANQFKCKTNVCISKSRLCDFTDDCGDNSDEAKSSDIVSCSTYQKCSFEQDFCFFQQDQTDDFDWSRRSGPTVTVGTGPSRDHTLNSANGHYLYIETSSPQRPGQTARLVSPFLFANDSSNFCIMRFYYEMFGPDINTLTVYYRTQVNGQLNRLWGRNGNVG</sequence>
<dbReference type="EMBL" id="JAIWYP010000001">
    <property type="protein sequence ID" value="KAH3887720.1"/>
    <property type="molecule type" value="Genomic_DNA"/>
</dbReference>
<dbReference type="PANTHER" id="PTHR23282">
    <property type="entry name" value="APICAL ENDOSOMAL GLYCOPROTEIN PRECURSOR"/>
    <property type="match status" value="1"/>
</dbReference>
<dbReference type="Proteomes" id="UP000828390">
    <property type="component" value="Unassembled WGS sequence"/>
</dbReference>
<dbReference type="InterPro" id="IPR000998">
    <property type="entry name" value="MAM_dom"/>
</dbReference>
<dbReference type="PRINTS" id="PR00261">
    <property type="entry name" value="LDLRECEPTOR"/>
</dbReference>
<evidence type="ECO:0000313" key="5">
    <source>
        <dbReference type="Proteomes" id="UP000828390"/>
    </source>
</evidence>
<dbReference type="InterPro" id="IPR013320">
    <property type="entry name" value="ConA-like_dom_sf"/>
</dbReference>
<name>A0A9D4N275_DREPO</name>
<evidence type="ECO:0000256" key="2">
    <source>
        <dbReference type="PROSITE-ProRule" id="PRU00124"/>
    </source>
</evidence>
<reference evidence="4" key="1">
    <citation type="journal article" date="2019" name="bioRxiv">
        <title>The Genome of the Zebra Mussel, Dreissena polymorpha: A Resource for Invasive Species Research.</title>
        <authorList>
            <person name="McCartney M.A."/>
            <person name="Auch B."/>
            <person name="Kono T."/>
            <person name="Mallez S."/>
            <person name="Zhang Y."/>
            <person name="Obille A."/>
            <person name="Becker A."/>
            <person name="Abrahante J.E."/>
            <person name="Garbe J."/>
            <person name="Badalamenti J.P."/>
            <person name="Herman A."/>
            <person name="Mangelson H."/>
            <person name="Liachko I."/>
            <person name="Sullivan S."/>
            <person name="Sone E.D."/>
            <person name="Koren S."/>
            <person name="Silverstein K.A.T."/>
            <person name="Beckman K.B."/>
            <person name="Gohl D.M."/>
        </authorList>
    </citation>
    <scope>NUCLEOTIDE SEQUENCE</scope>
    <source>
        <strain evidence="4">Duluth1</strain>
        <tissue evidence="4">Whole animal</tissue>
    </source>
</reference>